<keyword evidence="3" id="KW-0808">Transferase</keyword>
<dbReference type="PROSITE" id="PS50011">
    <property type="entry name" value="PROTEIN_KINASE_DOM"/>
    <property type="match status" value="1"/>
</dbReference>
<evidence type="ECO:0000313" key="14">
    <source>
        <dbReference type="EMBL" id="SMN18279.1"/>
    </source>
</evidence>
<dbReference type="GO" id="GO:0004708">
    <property type="term" value="F:MAP kinase kinase activity"/>
    <property type="evidence" value="ECO:0007669"/>
    <property type="project" value="UniProtKB-EC"/>
</dbReference>
<dbReference type="GO" id="GO:0004674">
    <property type="term" value="F:protein serine/threonine kinase activity"/>
    <property type="evidence" value="ECO:0007669"/>
    <property type="project" value="UniProtKB-KW"/>
</dbReference>
<dbReference type="EC" id="2.7.12.2" evidence="8"/>
<comment type="similarity">
    <text evidence="7">Belongs to the protein kinase superfamily. STE Ser/Thr protein kinase family. MAP kinase kinase subfamily.</text>
</comment>
<dbReference type="SMART" id="SM00220">
    <property type="entry name" value="S_TKc"/>
    <property type="match status" value="1"/>
</dbReference>
<evidence type="ECO:0000256" key="1">
    <source>
        <dbReference type="ARBA" id="ARBA00022527"/>
    </source>
</evidence>
<organism evidence="14 15">
    <name type="scientific">Maudiozyma saulgeensis</name>
    <dbReference type="NCBI Taxonomy" id="1789683"/>
    <lineage>
        <taxon>Eukaryota</taxon>
        <taxon>Fungi</taxon>
        <taxon>Dikarya</taxon>
        <taxon>Ascomycota</taxon>
        <taxon>Saccharomycotina</taxon>
        <taxon>Saccharomycetes</taxon>
        <taxon>Saccharomycetales</taxon>
        <taxon>Saccharomycetaceae</taxon>
        <taxon>Maudiozyma</taxon>
    </lineage>
</organism>
<keyword evidence="5 14" id="KW-0418">Kinase</keyword>
<dbReference type="InterPro" id="IPR011009">
    <property type="entry name" value="Kinase-like_dom_sf"/>
</dbReference>
<keyword evidence="6" id="KW-0067">ATP-binding</keyword>
<feature type="compositionally biased region" description="Polar residues" evidence="12">
    <location>
        <begin position="240"/>
        <end position="252"/>
    </location>
</feature>
<dbReference type="OrthoDB" id="10252354at2759"/>
<dbReference type="GO" id="GO:0051286">
    <property type="term" value="C:cell tip"/>
    <property type="evidence" value="ECO:0007669"/>
    <property type="project" value="UniProtKB-ARBA"/>
</dbReference>
<dbReference type="Pfam" id="PF00069">
    <property type="entry name" value="Pkinase"/>
    <property type="match status" value="1"/>
</dbReference>
<evidence type="ECO:0000256" key="11">
    <source>
        <dbReference type="ARBA" id="ARBA00051693"/>
    </source>
</evidence>
<feature type="region of interest" description="Disordered" evidence="12">
    <location>
        <begin position="167"/>
        <end position="262"/>
    </location>
</feature>
<dbReference type="EMBL" id="FXLY01000002">
    <property type="protein sequence ID" value="SMN18279.1"/>
    <property type="molecule type" value="Genomic_DNA"/>
</dbReference>
<name>A0A1X7QYJ5_9SACH</name>
<feature type="compositionally biased region" description="Polar residues" evidence="12">
    <location>
        <begin position="179"/>
        <end position="198"/>
    </location>
</feature>
<feature type="region of interest" description="Disordered" evidence="12">
    <location>
        <begin position="28"/>
        <end position="54"/>
    </location>
</feature>
<dbReference type="FunFam" id="3.30.200.20:FF:000040">
    <property type="entry name" value="Dual specificity mitogen-activated protein kinase kinase"/>
    <property type="match status" value="1"/>
</dbReference>
<evidence type="ECO:0000256" key="7">
    <source>
        <dbReference type="ARBA" id="ARBA00038035"/>
    </source>
</evidence>
<accession>A0A1X7QYJ5</accession>
<evidence type="ECO:0000256" key="4">
    <source>
        <dbReference type="ARBA" id="ARBA00022741"/>
    </source>
</evidence>
<feature type="region of interest" description="Disordered" evidence="12">
    <location>
        <begin position="117"/>
        <end position="136"/>
    </location>
</feature>
<dbReference type="AlphaFoldDB" id="A0A1X7QYJ5"/>
<comment type="catalytic activity">
    <reaction evidence="10">
        <text>L-threonyl-[protein] + ATP = O-phospho-L-threonyl-[protein] + ADP + H(+)</text>
        <dbReference type="Rhea" id="RHEA:46608"/>
        <dbReference type="Rhea" id="RHEA-COMP:11060"/>
        <dbReference type="Rhea" id="RHEA-COMP:11605"/>
        <dbReference type="ChEBI" id="CHEBI:15378"/>
        <dbReference type="ChEBI" id="CHEBI:30013"/>
        <dbReference type="ChEBI" id="CHEBI:30616"/>
        <dbReference type="ChEBI" id="CHEBI:61977"/>
        <dbReference type="ChEBI" id="CHEBI:456216"/>
        <dbReference type="EC" id="2.7.12.2"/>
    </reaction>
</comment>
<feature type="compositionally biased region" description="Polar residues" evidence="12">
    <location>
        <begin position="30"/>
        <end position="43"/>
    </location>
</feature>
<dbReference type="PANTHER" id="PTHR48013">
    <property type="entry name" value="DUAL SPECIFICITY MITOGEN-ACTIVATED PROTEIN KINASE KINASE 5-RELATED"/>
    <property type="match status" value="1"/>
</dbReference>
<proteinExistence type="inferred from homology"/>
<dbReference type="SUPFAM" id="SSF56112">
    <property type="entry name" value="Protein kinase-like (PK-like)"/>
    <property type="match status" value="1"/>
</dbReference>
<sequence length="605" mass="68188">MAMTSDKDDETSKFHGTSLIRKNLKHLTLDESNSQPTSESNIQLHEKNDSKNLPSISNNLKLNMNNGGLYLKRGIKKKLTLNSNNNFRGGSNSLFTNNTNSNENKIIIQQNPTINDTLQQQQQQQDNDRGSSSLINNQSSIQSTTLTLPANNDKKSSSLISHIIARSQHHQQQKLRGNGSKSPQGSTSRDNKNIVTGSDNGLDNNNNNNNINININNNNDGNNNNIDGNGEDTGEDDSTPLRTMSSMPNLSRTPVPKHRKASQYQLQDLVQLGKIGSGNSGTVLKVLHVPTSTIISKKVIPIEKNNDIINKQLLSELQIMKNIQPHPNIITFYGAYLKQSVNYDIIILMEYMDCGSLDKILRVFKNFVKRDQQQNPLFKPRTTWFNMPVVMSKISFAVLSGLNYLYTYYKIIHRDIKPSNVLVNGKGTVKICDFGVSKKLINSVADTFVGTSTYMSPERIQGNGYSVKGDVWSLGLMVIELITGDFPLGGHNDTPRGILDLLQRIVNEPAPILPNEETFPKNLKNFVDRCCVKEAKDRGSISELLQHDFITHFNNNKDGELNEKYDIEFKRWCRKIKYKVKMDKQIRRDIVERAKLEKSKLQQVS</sequence>
<dbReference type="STRING" id="1789683.A0A1X7QYJ5"/>
<dbReference type="PROSITE" id="PS00108">
    <property type="entry name" value="PROTEIN_KINASE_ST"/>
    <property type="match status" value="1"/>
</dbReference>
<dbReference type="GO" id="GO:0071507">
    <property type="term" value="P:pheromone response MAPK cascade"/>
    <property type="evidence" value="ECO:0007669"/>
    <property type="project" value="UniProtKB-ARBA"/>
</dbReference>
<dbReference type="InterPro" id="IPR008271">
    <property type="entry name" value="Ser/Thr_kinase_AS"/>
</dbReference>
<evidence type="ECO:0000256" key="6">
    <source>
        <dbReference type="ARBA" id="ARBA00022840"/>
    </source>
</evidence>
<dbReference type="GO" id="GO:0005524">
    <property type="term" value="F:ATP binding"/>
    <property type="evidence" value="ECO:0007669"/>
    <property type="project" value="UniProtKB-KW"/>
</dbReference>
<evidence type="ECO:0000313" key="15">
    <source>
        <dbReference type="Proteomes" id="UP000196158"/>
    </source>
</evidence>
<dbReference type="PANTHER" id="PTHR48013:SF9">
    <property type="entry name" value="DUAL SPECIFICITY MITOGEN-ACTIVATED PROTEIN KINASE KINASE 5"/>
    <property type="match status" value="1"/>
</dbReference>
<feature type="compositionally biased region" description="Low complexity" evidence="12">
    <location>
        <begin position="119"/>
        <end position="136"/>
    </location>
</feature>
<keyword evidence="1" id="KW-0723">Serine/threonine-protein kinase</keyword>
<dbReference type="Proteomes" id="UP000196158">
    <property type="component" value="Unassembled WGS sequence"/>
</dbReference>
<dbReference type="FunFam" id="1.10.510.10:FF:000921">
    <property type="entry name" value="Serine/threonine-protein kinase STE7"/>
    <property type="match status" value="1"/>
</dbReference>
<comment type="catalytic activity">
    <reaction evidence="11">
        <text>L-tyrosyl-[protein] + ATP = O-phospho-L-tyrosyl-[protein] + ADP + H(+)</text>
        <dbReference type="Rhea" id="RHEA:10596"/>
        <dbReference type="Rhea" id="RHEA-COMP:10136"/>
        <dbReference type="Rhea" id="RHEA-COMP:20101"/>
        <dbReference type="ChEBI" id="CHEBI:15378"/>
        <dbReference type="ChEBI" id="CHEBI:30616"/>
        <dbReference type="ChEBI" id="CHEBI:46858"/>
        <dbReference type="ChEBI" id="CHEBI:61978"/>
        <dbReference type="ChEBI" id="CHEBI:456216"/>
        <dbReference type="EC" id="2.7.12.2"/>
    </reaction>
</comment>
<feature type="compositionally biased region" description="Acidic residues" evidence="12">
    <location>
        <begin position="229"/>
        <end position="238"/>
    </location>
</feature>
<keyword evidence="15" id="KW-1185">Reference proteome</keyword>
<evidence type="ECO:0000259" key="13">
    <source>
        <dbReference type="PROSITE" id="PS50011"/>
    </source>
</evidence>
<evidence type="ECO:0000256" key="10">
    <source>
        <dbReference type="ARBA" id="ARBA00049299"/>
    </source>
</evidence>
<evidence type="ECO:0000256" key="5">
    <source>
        <dbReference type="ARBA" id="ARBA00022777"/>
    </source>
</evidence>
<keyword evidence="2" id="KW-0597">Phosphoprotein</keyword>
<gene>
    <name evidence="14" type="ORF">KASA_0Q07315G</name>
</gene>
<evidence type="ECO:0000256" key="2">
    <source>
        <dbReference type="ARBA" id="ARBA00022553"/>
    </source>
</evidence>
<evidence type="ECO:0000256" key="3">
    <source>
        <dbReference type="ARBA" id="ARBA00022679"/>
    </source>
</evidence>
<feature type="domain" description="Protein kinase" evidence="13">
    <location>
        <begin position="269"/>
        <end position="550"/>
    </location>
</feature>
<comment type="catalytic activity">
    <reaction evidence="9">
        <text>L-seryl-[protein] + ATP = O-phospho-L-seryl-[protein] + ADP + H(+)</text>
        <dbReference type="Rhea" id="RHEA:17989"/>
        <dbReference type="Rhea" id="RHEA-COMP:9863"/>
        <dbReference type="Rhea" id="RHEA-COMP:11604"/>
        <dbReference type="ChEBI" id="CHEBI:15378"/>
        <dbReference type="ChEBI" id="CHEBI:29999"/>
        <dbReference type="ChEBI" id="CHEBI:30616"/>
        <dbReference type="ChEBI" id="CHEBI:83421"/>
        <dbReference type="ChEBI" id="CHEBI:456216"/>
        <dbReference type="EC" id="2.7.12.2"/>
    </reaction>
</comment>
<dbReference type="Gene3D" id="1.10.510.10">
    <property type="entry name" value="Transferase(Phosphotransferase) domain 1"/>
    <property type="match status" value="1"/>
</dbReference>
<feature type="compositionally biased region" description="Low complexity" evidence="12">
    <location>
        <begin position="199"/>
        <end position="228"/>
    </location>
</feature>
<keyword evidence="4" id="KW-0547">Nucleotide-binding</keyword>
<evidence type="ECO:0000256" key="9">
    <source>
        <dbReference type="ARBA" id="ARBA00049014"/>
    </source>
</evidence>
<evidence type="ECO:0000256" key="8">
    <source>
        <dbReference type="ARBA" id="ARBA00038999"/>
    </source>
</evidence>
<protein>
    <recommendedName>
        <fullName evidence="8">mitogen-activated protein kinase kinase</fullName>
        <ecNumber evidence="8">2.7.12.2</ecNumber>
    </recommendedName>
</protein>
<dbReference type="Gene3D" id="3.30.200.20">
    <property type="entry name" value="Phosphorylase Kinase, domain 1"/>
    <property type="match status" value="1"/>
</dbReference>
<dbReference type="InterPro" id="IPR000719">
    <property type="entry name" value="Prot_kinase_dom"/>
</dbReference>
<reference evidence="14 15" key="1">
    <citation type="submission" date="2017-04" db="EMBL/GenBank/DDBJ databases">
        <authorList>
            <person name="Afonso C.L."/>
            <person name="Miller P.J."/>
            <person name="Scott M.A."/>
            <person name="Spackman E."/>
            <person name="Goraichik I."/>
            <person name="Dimitrov K.M."/>
            <person name="Suarez D.L."/>
            <person name="Swayne D.E."/>
        </authorList>
    </citation>
    <scope>NUCLEOTIDE SEQUENCE [LARGE SCALE GENOMIC DNA]</scope>
</reference>
<evidence type="ECO:0000256" key="12">
    <source>
        <dbReference type="SAM" id="MobiDB-lite"/>
    </source>
</evidence>